<feature type="domain" description="DUF7932" evidence="1">
    <location>
        <begin position="8"/>
        <end position="135"/>
    </location>
</feature>
<evidence type="ECO:0000313" key="3">
    <source>
        <dbReference type="Proteomes" id="UP001172102"/>
    </source>
</evidence>
<evidence type="ECO:0000259" key="1">
    <source>
        <dbReference type="Pfam" id="PF25560"/>
    </source>
</evidence>
<protein>
    <recommendedName>
        <fullName evidence="1">DUF7932 domain-containing protein</fullName>
    </recommendedName>
</protein>
<dbReference type="InterPro" id="IPR057692">
    <property type="entry name" value="DUF7932"/>
</dbReference>
<gene>
    <name evidence="2" type="ORF">B0H67DRAFT_590447</name>
</gene>
<evidence type="ECO:0000313" key="2">
    <source>
        <dbReference type="EMBL" id="KAK0708516.1"/>
    </source>
</evidence>
<sequence length="860" mass="92958">MYPSRYNLVVKEFEVTDENDDGINEPGEHLIISNIVVTNTGGMPSPQAGQLQILVQRSKWLEPIFVPLHLPGEIAPGETVQVDGTLRAFIKNETASRALGTLLHAKDTVSLRTYSDRLQRDVPEFHGEVDVVYQYPLLMTAPKFLDCVAKGDTVTFSWTIQNISTKDHGRLSVMGRETGTLLSDPGGMFELQRASHETPHNLVDMIDVLEPGEKMPITVEFRVSDLVDDFTTGSMLIDLTLADPSTNELRSVVSFDLRIQVSPSYRYNPAAHFLLVINAQSPNAFVLQILHFIEYGMRLDVDVFNLSLNGAFVATDEKGEEYAVLSNYTGKSVIILGNRMNYFQSGVREPWELLDVGQAFSLACRGTGFLVVAPTNKDSLKGFAHLLSIPSSATGAISPPTPSTDIKDALKKLVAATDSPIPSRLTLSIKKKVLQKLDKTIASKAKSVHQALKKAFPLRRFVVATDENVDPKQGVLNIIEGLPHGANLVASMQEYSRAPVLSEYHIVMFAHLLPFKERCAMFWNLVRLPAADRSAGVNAATVYAGSQLTPTGVSRDAEEEHLVSGKVCSAIAWSVSTQLASEVTRFTAGSGSGSPSLLPQLPLLRQFVASAPKVPLPPDATLAPLLHILGHLCGVTSSLTIGQTFGQNLTGPGKRRKKVRAVVLGQVSEPLVKLCPVPPPAEKPAKGTKVAKVKGPAALVADGEAATKKRLVQLKKSNPGLGRVGNVEEFAFGVLEGLTMTTGARFLDLVNGKAGSVVVMGREEFGKLQVQQVHRQVRLAEDVEFSSERLRNMITKVPLVEVSGVANSPDSPAEVDGLDGLPLEDVDRILGNVFATGEVSGILGNKQPPAVEVDEIRVTA</sequence>
<comment type="caution">
    <text evidence="2">The sequence shown here is derived from an EMBL/GenBank/DDBJ whole genome shotgun (WGS) entry which is preliminary data.</text>
</comment>
<keyword evidence="3" id="KW-1185">Reference proteome</keyword>
<dbReference type="AlphaFoldDB" id="A0AA40DPB5"/>
<dbReference type="Pfam" id="PF25560">
    <property type="entry name" value="DUF7932"/>
    <property type="match status" value="1"/>
</dbReference>
<accession>A0AA40DPB5</accession>
<dbReference type="Proteomes" id="UP001172102">
    <property type="component" value="Unassembled WGS sequence"/>
</dbReference>
<reference evidence="2" key="1">
    <citation type="submission" date="2023-06" db="EMBL/GenBank/DDBJ databases">
        <title>Genome-scale phylogeny and comparative genomics of the fungal order Sordariales.</title>
        <authorList>
            <consortium name="Lawrence Berkeley National Laboratory"/>
            <person name="Hensen N."/>
            <person name="Bonometti L."/>
            <person name="Westerberg I."/>
            <person name="Brannstrom I.O."/>
            <person name="Guillou S."/>
            <person name="Cros-Aarteil S."/>
            <person name="Calhoun S."/>
            <person name="Haridas S."/>
            <person name="Kuo A."/>
            <person name="Mondo S."/>
            <person name="Pangilinan J."/>
            <person name="Riley R."/>
            <person name="Labutti K."/>
            <person name="Andreopoulos B."/>
            <person name="Lipzen A."/>
            <person name="Chen C."/>
            <person name="Yanf M."/>
            <person name="Daum C."/>
            <person name="Ng V."/>
            <person name="Clum A."/>
            <person name="Steindorff A."/>
            <person name="Ohm R."/>
            <person name="Martin F."/>
            <person name="Silar P."/>
            <person name="Natvig D."/>
            <person name="Lalanne C."/>
            <person name="Gautier V."/>
            <person name="Ament-Velasquez S.L."/>
            <person name="Kruys A."/>
            <person name="Hutchinson M.I."/>
            <person name="Powell A.J."/>
            <person name="Barry K."/>
            <person name="Miller A.N."/>
            <person name="Grigoriev I.V."/>
            <person name="Debuchy R."/>
            <person name="Gladieux P."/>
            <person name="Thoren M.H."/>
            <person name="Johannesson H."/>
        </authorList>
    </citation>
    <scope>NUCLEOTIDE SEQUENCE</scope>
    <source>
        <strain evidence="2">SMH4607-1</strain>
    </source>
</reference>
<proteinExistence type="predicted"/>
<name>A0AA40DPB5_9PEZI</name>
<organism evidence="2 3">
    <name type="scientific">Lasiosphaeris hirsuta</name>
    <dbReference type="NCBI Taxonomy" id="260670"/>
    <lineage>
        <taxon>Eukaryota</taxon>
        <taxon>Fungi</taxon>
        <taxon>Dikarya</taxon>
        <taxon>Ascomycota</taxon>
        <taxon>Pezizomycotina</taxon>
        <taxon>Sordariomycetes</taxon>
        <taxon>Sordariomycetidae</taxon>
        <taxon>Sordariales</taxon>
        <taxon>Lasiosphaeriaceae</taxon>
        <taxon>Lasiosphaeris</taxon>
    </lineage>
</organism>
<dbReference type="EMBL" id="JAUKUA010000006">
    <property type="protein sequence ID" value="KAK0708516.1"/>
    <property type="molecule type" value="Genomic_DNA"/>
</dbReference>